<comment type="caution">
    <text evidence="2">The sequence shown here is derived from an EMBL/GenBank/DDBJ whole genome shotgun (WGS) entry which is preliminary data.</text>
</comment>
<feature type="region of interest" description="Disordered" evidence="1">
    <location>
        <begin position="1"/>
        <end position="73"/>
    </location>
</feature>
<organism evidence="2 3">
    <name type="scientific">Colletotrichum trifolii</name>
    <dbReference type="NCBI Taxonomy" id="5466"/>
    <lineage>
        <taxon>Eukaryota</taxon>
        <taxon>Fungi</taxon>
        <taxon>Dikarya</taxon>
        <taxon>Ascomycota</taxon>
        <taxon>Pezizomycotina</taxon>
        <taxon>Sordariomycetes</taxon>
        <taxon>Hypocreomycetidae</taxon>
        <taxon>Glomerellales</taxon>
        <taxon>Glomerellaceae</taxon>
        <taxon>Colletotrichum</taxon>
        <taxon>Colletotrichum orbiculare species complex</taxon>
    </lineage>
</organism>
<sequence length="84" mass="9009">MALTESDNKQEAMQAISDHIDTTMATGDKDYVSEKDGNGNGPDTSEEEYAAVGKEPDAQTGLDAGSGRLNSLPLQLSRQKQYCL</sequence>
<protein>
    <submittedName>
        <fullName evidence="2">Uncharacterized protein</fullName>
    </submittedName>
</protein>
<accession>A0A4R8PVS1</accession>
<feature type="compositionally biased region" description="Basic and acidic residues" evidence="1">
    <location>
        <begin position="27"/>
        <end position="37"/>
    </location>
</feature>
<evidence type="ECO:0000313" key="3">
    <source>
        <dbReference type="Proteomes" id="UP000295703"/>
    </source>
</evidence>
<evidence type="ECO:0000313" key="2">
    <source>
        <dbReference type="EMBL" id="TDZ28356.1"/>
    </source>
</evidence>
<dbReference type="Proteomes" id="UP000295703">
    <property type="component" value="Unassembled WGS sequence"/>
</dbReference>
<feature type="compositionally biased region" description="Basic and acidic residues" evidence="1">
    <location>
        <begin position="1"/>
        <end position="10"/>
    </location>
</feature>
<reference evidence="2 3" key="1">
    <citation type="submission" date="2018-12" db="EMBL/GenBank/DDBJ databases">
        <title>Genome sequence and assembly of Colletotrichum trifolii.</title>
        <authorList>
            <person name="Gan P."/>
            <person name="Shirasu K."/>
        </authorList>
    </citation>
    <scope>NUCLEOTIDE SEQUENCE [LARGE SCALE GENOMIC DNA]</scope>
    <source>
        <strain evidence="2 3">543-2</strain>
    </source>
</reference>
<evidence type="ECO:0000256" key="1">
    <source>
        <dbReference type="SAM" id="MobiDB-lite"/>
    </source>
</evidence>
<dbReference type="EMBL" id="RYZW01001597">
    <property type="protein sequence ID" value="TDZ28356.1"/>
    <property type="molecule type" value="Genomic_DNA"/>
</dbReference>
<proteinExistence type="predicted"/>
<keyword evidence="3" id="KW-1185">Reference proteome</keyword>
<gene>
    <name evidence="2" type="ORF">CTRI78_v012022</name>
</gene>
<dbReference type="AlphaFoldDB" id="A0A4R8PVS1"/>
<name>A0A4R8PVS1_COLTR</name>